<evidence type="ECO:0000259" key="3">
    <source>
        <dbReference type="PROSITE" id="PS51371"/>
    </source>
</evidence>
<gene>
    <name evidence="4" type="ORF">SAMN05192554_11768</name>
</gene>
<name>A0A1G9Z1Y9_9EURY</name>
<dbReference type="CDD" id="cd17780">
    <property type="entry name" value="CBS_pair_arch1_repeat1"/>
    <property type="match status" value="1"/>
</dbReference>
<dbReference type="InterPro" id="IPR000644">
    <property type="entry name" value="CBS_dom"/>
</dbReference>
<accession>A0A1G9Z1Y9</accession>
<dbReference type="STRING" id="996166.SAMN05192554_11768"/>
<evidence type="ECO:0000313" key="4">
    <source>
        <dbReference type="EMBL" id="SDN15442.1"/>
    </source>
</evidence>
<dbReference type="CDD" id="cd04632">
    <property type="entry name" value="CBS_pair_arch1_repeat2"/>
    <property type="match status" value="1"/>
</dbReference>
<dbReference type="SMART" id="SM00116">
    <property type="entry name" value="CBS"/>
    <property type="match status" value="3"/>
</dbReference>
<sequence length="385" mass="42837">MDISDIATEEFIEVDVKTRLGKVRSLFERENPKGIIVTRDGEYDAVLTEREIIQSHVEDDAKVAALVKPSRNAPAPKVDRYEDIRETARVLVEGGVKVAPVFEGDNLWGIVTADAILEAVLDNLDALDVAQIYSDDPVIVRDDDSLGKVVNLLREHGVSRLPVLDDAGGLTGVVTTHDVADVVIRGMSKSTRGERAGDTDRMLDIPVYDIMTSPVQTTTLGESVEEAVSRMLEDDFGGLVVVDPEDDDHVVGVVTKTDVLRALTFTEEEHMDVQITNISLLDTLSREEIRDSLTDVLDKYQKMQVVHVHVRFQQHKEKLRGTPLIYSQIRVRTTNGQVAGSGEGYGAESAFRVALDKLERNVLEMKNYRSDEEYRGQLARKLNEL</sequence>
<dbReference type="SUPFAM" id="SSF54631">
    <property type="entry name" value="CBS-domain pair"/>
    <property type="match status" value="2"/>
</dbReference>
<feature type="domain" description="CBS" evidence="3">
    <location>
        <begin position="211"/>
        <end position="273"/>
    </location>
</feature>
<dbReference type="InterPro" id="IPR014651">
    <property type="entry name" value="UCP036983_2CBS_MJ1404"/>
</dbReference>
<dbReference type="PROSITE" id="PS51371">
    <property type="entry name" value="CBS"/>
    <property type="match status" value="2"/>
</dbReference>
<dbReference type="Gene3D" id="3.10.580.10">
    <property type="entry name" value="CBS-domain"/>
    <property type="match status" value="3"/>
</dbReference>
<dbReference type="PANTHER" id="PTHR48108:SF35">
    <property type="entry name" value="ZINC METALLOPROTEASE MJ0392"/>
    <property type="match status" value="1"/>
</dbReference>
<dbReference type="PANTHER" id="PTHR48108">
    <property type="entry name" value="CBS DOMAIN-CONTAINING PROTEIN CBSX2, CHLOROPLASTIC"/>
    <property type="match status" value="1"/>
</dbReference>
<dbReference type="Proteomes" id="UP000199370">
    <property type="component" value="Unassembled WGS sequence"/>
</dbReference>
<dbReference type="EMBL" id="FNIA01000017">
    <property type="protein sequence ID" value="SDN15442.1"/>
    <property type="molecule type" value="Genomic_DNA"/>
</dbReference>
<evidence type="ECO:0000313" key="5">
    <source>
        <dbReference type="Proteomes" id="UP000199370"/>
    </source>
</evidence>
<proteinExistence type="predicted"/>
<dbReference type="InterPro" id="IPR051462">
    <property type="entry name" value="CBS_domain-containing"/>
</dbReference>
<evidence type="ECO:0000256" key="1">
    <source>
        <dbReference type="ARBA" id="ARBA00022737"/>
    </source>
</evidence>
<feature type="domain" description="CBS" evidence="3">
    <location>
        <begin position="133"/>
        <end position="190"/>
    </location>
</feature>
<dbReference type="PIRSF" id="PIRSF036983">
    <property type="entry name" value="UCP_2CBS_MJ1404"/>
    <property type="match status" value="1"/>
</dbReference>
<dbReference type="OrthoDB" id="9280at2157"/>
<dbReference type="RefSeq" id="WP_089734986.1">
    <property type="nucleotide sequence ID" value="NZ_FNIA01000017.1"/>
</dbReference>
<keyword evidence="2" id="KW-0129">CBS domain</keyword>
<dbReference type="Pfam" id="PF00571">
    <property type="entry name" value="CBS"/>
    <property type="match status" value="3"/>
</dbReference>
<reference evidence="4 5" key="1">
    <citation type="submission" date="2016-10" db="EMBL/GenBank/DDBJ databases">
        <authorList>
            <person name="de Groot N.N."/>
        </authorList>
    </citation>
    <scope>NUCLEOTIDE SEQUENCE [LARGE SCALE GENOMIC DNA]</scope>
    <source>
        <strain evidence="5">EB21,IBRC-M 10013,KCTC 4048</strain>
    </source>
</reference>
<dbReference type="AlphaFoldDB" id="A0A1G9Z1Y9"/>
<keyword evidence="5" id="KW-1185">Reference proteome</keyword>
<protein>
    <submittedName>
        <fullName evidence="4">CBS domain-containing protein</fullName>
    </submittedName>
</protein>
<organism evidence="4 5">
    <name type="scientific">Haloarchaeobius iranensis</name>
    <dbReference type="NCBI Taxonomy" id="996166"/>
    <lineage>
        <taxon>Archaea</taxon>
        <taxon>Methanobacteriati</taxon>
        <taxon>Methanobacteriota</taxon>
        <taxon>Stenosarchaea group</taxon>
        <taxon>Halobacteria</taxon>
        <taxon>Halobacteriales</taxon>
        <taxon>Halorubellaceae</taxon>
        <taxon>Haloarchaeobius</taxon>
    </lineage>
</organism>
<dbReference type="InterPro" id="IPR046342">
    <property type="entry name" value="CBS_dom_sf"/>
</dbReference>
<keyword evidence="1" id="KW-0677">Repeat</keyword>
<evidence type="ECO:0000256" key="2">
    <source>
        <dbReference type="PROSITE-ProRule" id="PRU00703"/>
    </source>
</evidence>